<feature type="compositionally biased region" description="Basic and acidic residues" evidence="1">
    <location>
        <begin position="51"/>
        <end position="63"/>
    </location>
</feature>
<feature type="region of interest" description="Disordered" evidence="1">
    <location>
        <begin position="149"/>
        <end position="260"/>
    </location>
</feature>
<keyword evidence="2" id="KW-0812">Transmembrane</keyword>
<evidence type="ECO:0000256" key="2">
    <source>
        <dbReference type="SAM" id="Phobius"/>
    </source>
</evidence>
<keyword evidence="2" id="KW-0472">Membrane</keyword>
<dbReference type="AlphaFoldDB" id="A0A3D8RNX8"/>
<organism evidence="3 4">
    <name type="scientific">Coleophoma crateriformis</name>
    <dbReference type="NCBI Taxonomy" id="565419"/>
    <lineage>
        <taxon>Eukaryota</taxon>
        <taxon>Fungi</taxon>
        <taxon>Dikarya</taxon>
        <taxon>Ascomycota</taxon>
        <taxon>Pezizomycotina</taxon>
        <taxon>Leotiomycetes</taxon>
        <taxon>Helotiales</taxon>
        <taxon>Dermateaceae</taxon>
        <taxon>Coleophoma</taxon>
    </lineage>
</organism>
<keyword evidence="4" id="KW-1185">Reference proteome</keyword>
<sequence length="324" mass="33344">MASQQQNGPSPISYDHMNACDMALQVNSAETREINHQASTINLTFYNGSRRPTELPPRDDLHEPTVFSGDGLPTPPESPSHAPNHYAPAESDRLAEPSGQVGPEVLSSGTGLQDTKSGRSQKAAAICIGVVTLGLIIGLTLGLALGLHPPSSSSSKQMASTGSSSLTSTLISTPLASSTSSSNTSNTIHSTEDAPQSSDPTSPSTNSASTTPASPSISAASAASTSCTSNCPNPTTSSSVLSTTSTLEPTVTPALSTTTSRRASTSRVSCTVDGNCPYGMDCDYTVSTCFTCVYATYAMSCSGDEYNGCCDPWLCINNICTTTV</sequence>
<protein>
    <submittedName>
        <fullName evidence="3">Uncharacterized protein</fullName>
    </submittedName>
</protein>
<feature type="region of interest" description="Disordered" evidence="1">
    <location>
        <begin position="45"/>
        <end position="117"/>
    </location>
</feature>
<proteinExistence type="predicted"/>
<accession>A0A3D8RNX8</accession>
<evidence type="ECO:0000256" key="1">
    <source>
        <dbReference type="SAM" id="MobiDB-lite"/>
    </source>
</evidence>
<feature type="transmembrane region" description="Helical" evidence="2">
    <location>
        <begin position="123"/>
        <end position="147"/>
    </location>
</feature>
<comment type="caution">
    <text evidence="3">The sequence shown here is derived from an EMBL/GenBank/DDBJ whole genome shotgun (WGS) entry which is preliminary data.</text>
</comment>
<dbReference type="EMBL" id="PDLN01000009">
    <property type="protein sequence ID" value="RDW75658.1"/>
    <property type="molecule type" value="Genomic_DNA"/>
</dbReference>
<gene>
    <name evidence="3" type="ORF">BP5796_06479</name>
</gene>
<dbReference type="Proteomes" id="UP000256328">
    <property type="component" value="Unassembled WGS sequence"/>
</dbReference>
<feature type="compositionally biased region" description="Polar residues" evidence="1">
    <location>
        <begin position="107"/>
        <end position="117"/>
    </location>
</feature>
<name>A0A3D8RNX8_9HELO</name>
<evidence type="ECO:0000313" key="4">
    <source>
        <dbReference type="Proteomes" id="UP000256328"/>
    </source>
</evidence>
<reference evidence="3 4" key="1">
    <citation type="journal article" date="2018" name="IMA Fungus">
        <title>IMA Genome-F 9: Draft genome sequence of Annulohypoxylon stygium, Aspergillus mulundensis, Berkeleyomyces basicola (syn. Thielaviopsis basicola), Ceratocystis smalleyi, two Cercospora beticola strains, Coleophoma cylindrospora, Fusarium fracticaudum, Phialophora cf. hyalina, and Morchella septimelata.</title>
        <authorList>
            <person name="Wingfield B.D."/>
            <person name="Bills G.F."/>
            <person name="Dong Y."/>
            <person name="Huang W."/>
            <person name="Nel W.J."/>
            <person name="Swalarsk-Parry B.S."/>
            <person name="Vaghefi N."/>
            <person name="Wilken P.M."/>
            <person name="An Z."/>
            <person name="de Beer Z.W."/>
            <person name="De Vos L."/>
            <person name="Chen L."/>
            <person name="Duong T.A."/>
            <person name="Gao Y."/>
            <person name="Hammerbacher A."/>
            <person name="Kikkert J.R."/>
            <person name="Li Y."/>
            <person name="Li H."/>
            <person name="Li K."/>
            <person name="Li Q."/>
            <person name="Liu X."/>
            <person name="Ma X."/>
            <person name="Naidoo K."/>
            <person name="Pethybridge S.J."/>
            <person name="Sun J."/>
            <person name="Steenkamp E.T."/>
            <person name="van der Nest M.A."/>
            <person name="van Wyk S."/>
            <person name="Wingfield M.J."/>
            <person name="Xiong C."/>
            <person name="Yue Q."/>
            <person name="Zhang X."/>
        </authorList>
    </citation>
    <scope>NUCLEOTIDE SEQUENCE [LARGE SCALE GENOMIC DNA]</scope>
    <source>
        <strain evidence="3 4">BP5796</strain>
    </source>
</reference>
<evidence type="ECO:0000313" key="3">
    <source>
        <dbReference type="EMBL" id="RDW75658.1"/>
    </source>
</evidence>
<keyword evidence="2" id="KW-1133">Transmembrane helix</keyword>